<accession>A0A6A6EA70</accession>
<name>A0A6A6EA70_9PEZI</name>
<reference evidence="1" key="1">
    <citation type="journal article" date="2020" name="Stud. Mycol.">
        <title>101 Dothideomycetes genomes: a test case for predicting lifestyles and emergence of pathogens.</title>
        <authorList>
            <person name="Haridas S."/>
            <person name="Albert R."/>
            <person name="Binder M."/>
            <person name="Bloem J."/>
            <person name="Labutti K."/>
            <person name="Salamov A."/>
            <person name="Andreopoulos B."/>
            <person name="Baker S."/>
            <person name="Barry K."/>
            <person name="Bills G."/>
            <person name="Bluhm B."/>
            <person name="Cannon C."/>
            <person name="Castanera R."/>
            <person name="Culley D."/>
            <person name="Daum C."/>
            <person name="Ezra D."/>
            <person name="Gonzalez J."/>
            <person name="Henrissat B."/>
            <person name="Kuo A."/>
            <person name="Liang C."/>
            <person name="Lipzen A."/>
            <person name="Lutzoni F."/>
            <person name="Magnuson J."/>
            <person name="Mondo S."/>
            <person name="Nolan M."/>
            <person name="Ohm R."/>
            <person name="Pangilinan J."/>
            <person name="Park H.-J."/>
            <person name="Ramirez L."/>
            <person name="Alfaro M."/>
            <person name="Sun H."/>
            <person name="Tritt A."/>
            <person name="Yoshinaga Y."/>
            <person name="Zwiers L.-H."/>
            <person name="Turgeon B."/>
            <person name="Goodwin S."/>
            <person name="Spatafora J."/>
            <person name="Crous P."/>
            <person name="Grigoriev I."/>
        </authorList>
    </citation>
    <scope>NUCLEOTIDE SEQUENCE</scope>
    <source>
        <strain evidence="1">CBS 207.26</strain>
    </source>
</reference>
<keyword evidence="2" id="KW-1185">Reference proteome</keyword>
<dbReference type="AlphaFoldDB" id="A0A6A6EA70"/>
<gene>
    <name evidence="1" type="ORF">K469DRAFT_113549</name>
</gene>
<proteinExistence type="predicted"/>
<protein>
    <submittedName>
        <fullName evidence="1">Uncharacterized protein</fullName>
    </submittedName>
</protein>
<dbReference type="EMBL" id="ML994627">
    <property type="protein sequence ID" value="KAF2187428.1"/>
    <property type="molecule type" value="Genomic_DNA"/>
</dbReference>
<dbReference type="Proteomes" id="UP000800200">
    <property type="component" value="Unassembled WGS sequence"/>
</dbReference>
<evidence type="ECO:0000313" key="2">
    <source>
        <dbReference type="Proteomes" id="UP000800200"/>
    </source>
</evidence>
<evidence type="ECO:0000313" key="1">
    <source>
        <dbReference type="EMBL" id="KAF2187428.1"/>
    </source>
</evidence>
<sequence length="117" mass="13022">MSHSSSLKYTLPINGQGVRTNLQNVVKPSDSNQCGKHIVLSKDGKPCKACQAVGRVVQQGTKWKALEELSVNSIQFGQNGEKKRQTRAPRTRYGCSICQIHLCKEGDCWVEHLRAKN</sequence>
<organism evidence="1 2">
    <name type="scientific">Zopfia rhizophila CBS 207.26</name>
    <dbReference type="NCBI Taxonomy" id="1314779"/>
    <lineage>
        <taxon>Eukaryota</taxon>
        <taxon>Fungi</taxon>
        <taxon>Dikarya</taxon>
        <taxon>Ascomycota</taxon>
        <taxon>Pezizomycotina</taxon>
        <taxon>Dothideomycetes</taxon>
        <taxon>Dothideomycetes incertae sedis</taxon>
        <taxon>Zopfiaceae</taxon>
        <taxon>Zopfia</taxon>
    </lineage>
</organism>